<reference evidence="10" key="1">
    <citation type="submission" date="2015-07" db="EMBL/GenBank/DDBJ databases">
        <title>MeaNS - Measles Nucleotide Surveillance Program.</title>
        <authorList>
            <person name="Tran T."/>
            <person name="Druce J."/>
        </authorList>
    </citation>
    <scope>NUCLEOTIDE SEQUENCE</scope>
    <source>
        <strain evidence="10">UCB-OBI-ISO-001</strain>
        <tissue evidence="10">Gonad</tissue>
    </source>
</reference>
<keyword evidence="6" id="KW-0805">Transcription regulation</keyword>
<comment type="subcellular location">
    <subcellularLocation>
        <location evidence="1">Nucleus</location>
    </subcellularLocation>
</comment>
<dbReference type="EMBL" id="KQ433172">
    <property type="protein sequence ID" value="KOF62518.1"/>
    <property type="molecule type" value="Genomic_DNA"/>
</dbReference>
<evidence type="ECO:0000256" key="5">
    <source>
        <dbReference type="ARBA" id="ARBA00022853"/>
    </source>
</evidence>
<keyword evidence="7" id="KW-0238">DNA-binding</keyword>
<evidence type="ECO:0000313" key="10">
    <source>
        <dbReference type="EMBL" id="KOF62518.1"/>
    </source>
</evidence>
<keyword evidence="9" id="KW-0539">Nucleus</keyword>
<dbReference type="PANTHER" id="PTHR12693:SF3">
    <property type="entry name" value="MENIN"/>
    <property type="match status" value="1"/>
</dbReference>
<keyword evidence="8" id="KW-0804">Transcription</keyword>
<evidence type="ECO:0000256" key="8">
    <source>
        <dbReference type="ARBA" id="ARBA00023163"/>
    </source>
</evidence>
<dbReference type="GO" id="GO:0006357">
    <property type="term" value="P:regulation of transcription by RNA polymerase II"/>
    <property type="evidence" value="ECO:0007669"/>
    <property type="project" value="TreeGrafter"/>
</dbReference>
<dbReference type="GO" id="GO:0006325">
    <property type="term" value="P:chromatin organization"/>
    <property type="evidence" value="ECO:0007669"/>
    <property type="project" value="UniProtKB-KW"/>
</dbReference>
<evidence type="ECO:0000256" key="1">
    <source>
        <dbReference type="ARBA" id="ARBA00004123"/>
    </source>
</evidence>
<dbReference type="STRING" id="37653.A0A0L8FFL5"/>
<keyword evidence="5" id="KW-0156">Chromatin regulator</keyword>
<accession>A0A0L8FFL5</accession>
<sequence length="139" mass="15230">FLISGNKLDCFGVAFAVVAALQILGFDDVHLVLSEDHAWVNFGKGGKESAEVTWHGKGNEDKRGQTISNGIAEKNWLYLNGKPVICNRHMEVAAMVSAINPSINSTMDSSEMASIQQQLLYFIPSTWNAILTHALNIKI</sequence>
<gene>
    <name evidence="10" type="ORF">OCBIM_22022976mg</name>
</gene>
<dbReference type="GO" id="GO:0003682">
    <property type="term" value="F:chromatin binding"/>
    <property type="evidence" value="ECO:0007669"/>
    <property type="project" value="TreeGrafter"/>
</dbReference>
<evidence type="ECO:0000256" key="9">
    <source>
        <dbReference type="ARBA" id="ARBA00023242"/>
    </source>
</evidence>
<dbReference type="Pfam" id="PF05053">
    <property type="entry name" value="Menin"/>
    <property type="match status" value="1"/>
</dbReference>
<evidence type="ECO:0000256" key="7">
    <source>
        <dbReference type="ARBA" id="ARBA00023125"/>
    </source>
</evidence>
<dbReference type="GO" id="GO:0000403">
    <property type="term" value="F:Y-form DNA binding"/>
    <property type="evidence" value="ECO:0007669"/>
    <property type="project" value="TreeGrafter"/>
</dbReference>
<dbReference type="GO" id="GO:0000976">
    <property type="term" value="F:transcription cis-regulatory region binding"/>
    <property type="evidence" value="ECO:0007669"/>
    <property type="project" value="TreeGrafter"/>
</dbReference>
<dbReference type="GO" id="GO:0008285">
    <property type="term" value="P:negative regulation of cell population proliferation"/>
    <property type="evidence" value="ECO:0007669"/>
    <property type="project" value="TreeGrafter"/>
</dbReference>
<evidence type="ECO:0000256" key="4">
    <source>
        <dbReference type="ARBA" id="ARBA00022553"/>
    </source>
</evidence>
<feature type="non-terminal residue" evidence="10">
    <location>
        <position position="1"/>
    </location>
</feature>
<dbReference type="GO" id="GO:0035097">
    <property type="term" value="C:histone methyltransferase complex"/>
    <property type="evidence" value="ECO:0007669"/>
    <property type="project" value="TreeGrafter"/>
</dbReference>
<dbReference type="PANTHER" id="PTHR12693">
    <property type="entry name" value="MENIN"/>
    <property type="match status" value="1"/>
</dbReference>
<evidence type="ECO:0000256" key="3">
    <source>
        <dbReference type="ARBA" id="ARBA00022491"/>
    </source>
</evidence>
<keyword evidence="4" id="KW-0597">Phosphoprotein</keyword>
<dbReference type="AlphaFoldDB" id="A0A0L8FFL5"/>
<evidence type="ECO:0000256" key="2">
    <source>
        <dbReference type="ARBA" id="ARBA00021162"/>
    </source>
</evidence>
<dbReference type="GO" id="GO:0000785">
    <property type="term" value="C:chromatin"/>
    <property type="evidence" value="ECO:0007669"/>
    <property type="project" value="TreeGrafter"/>
</dbReference>
<name>A0A0L8FFL5_OCTBM</name>
<protein>
    <recommendedName>
        <fullName evidence="2">Menin</fullName>
    </recommendedName>
</protein>
<dbReference type="InterPro" id="IPR007747">
    <property type="entry name" value="Menin"/>
</dbReference>
<proteinExistence type="predicted"/>
<organism evidence="10">
    <name type="scientific">Octopus bimaculoides</name>
    <name type="common">California two-spotted octopus</name>
    <dbReference type="NCBI Taxonomy" id="37653"/>
    <lineage>
        <taxon>Eukaryota</taxon>
        <taxon>Metazoa</taxon>
        <taxon>Spiralia</taxon>
        <taxon>Lophotrochozoa</taxon>
        <taxon>Mollusca</taxon>
        <taxon>Cephalopoda</taxon>
        <taxon>Coleoidea</taxon>
        <taxon>Octopodiformes</taxon>
        <taxon>Octopoda</taxon>
        <taxon>Incirrata</taxon>
        <taxon>Octopodidae</taxon>
        <taxon>Octopus</taxon>
    </lineage>
</organism>
<dbReference type="GO" id="GO:0045786">
    <property type="term" value="P:negative regulation of cell cycle"/>
    <property type="evidence" value="ECO:0007669"/>
    <property type="project" value="TreeGrafter"/>
</dbReference>
<evidence type="ECO:0000256" key="6">
    <source>
        <dbReference type="ARBA" id="ARBA00023015"/>
    </source>
</evidence>
<keyword evidence="3" id="KW-0678">Repressor</keyword>